<keyword evidence="4 8" id="KW-0812">Transmembrane</keyword>
<comment type="subcellular location">
    <subcellularLocation>
        <location evidence="1">Cell membrane</location>
        <topology evidence="1">Multi-pass membrane protein</topology>
    </subcellularLocation>
</comment>
<evidence type="ECO:0000256" key="3">
    <source>
        <dbReference type="ARBA" id="ARBA00022679"/>
    </source>
</evidence>
<evidence type="ECO:0000256" key="6">
    <source>
        <dbReference type="ARBA" id="ARBA00023136"/>
    </source>
</evidence>
<dbReference type="AlphaFoldDB" id="A0A5P2DCZ5"/>
<feature type="transmembrane region" description="Helical" evidence="8">
    <location>
        <begin position="414"/>
        <end position="440"/>
    </location>
</feature>
<evidence type="ECO:0000256" key="1">
    <source>
        <dbReference type="ARBA" id="ARBA00004651"/>
    </source>
</evidence>
<dbReference type="GO" id="GO:0016758">
    <property type="term" value="F:hexosyltransferase activity"/>
    <property type="evidence" value="ECO:0007669"/>
    <property type="project" value="InterPro"/>
</dbReference>
<feature type="transmembrane region" description="Helical" evidence="8">
    <location>
        <begin position="325"/>
        <end position="346"/>
    </location>
</feature>
<feature type="transmembrane region" description="Helical" evidence="8">
    <location>
        <begin position="74"/>
        <end position="94"/>
    </location>
</feature>
<evidence type="ECO:0000256" key="7">
    <source>
        <dbReference type="ARBA" id="ARBA00024033"/>
    </source>
</evidence>
<dbReference type="EMBL" id="CP029189">
    <property type="protein sequence ID" value="QES53024.1"/>
    <property type="molecule type" value="Genomic_DNA"/>
</dbReference>
<dbReference type="InterPro" id="IPR018584">
    <property type="entry name" value="GT87"/>
</dbReference>
<feature type="transmembrane region" description="Helical" evidence="8">
    <location>
        <begin position="100"/>
        <end position="118"/>
    </location>
</feature>
<dbReference type="Proteomes" id="UP000324101">
    <property type="component" value="Chromosome"/>
</dbReference>
<feature type="transmembrane region" description="Helical" evidence="8">
    <location>
        <begin position="447"/>
        <end position="464"/>
    </location>
</feature>
<dbReference type="OrthoDB" id="3362857at2"/>
<evidence type="ECO:0000256" key="5">
    <source>
        <dbReference type="ARBA" id="ARBA00022989"/>
    </source>
</evidence>
<feature type="transmembrane region" description="Helical" evidence="8">
    <location>
        <begin position="470"/>
        <end position="488"/>
    </location>
</feature>
<feature type="transmembrane region" description="Helical" evidence="8">
    <location>
        <begin position="296"/>
        <end position="319"/>
    </location>
</feature>
<gene>
    <name evidence="9" type="ORF">DEJ51_01065</name>
</gene>
<keyword evidence="3" id="KW-0808">Transferase</keyword>
<evidence type="ECO:0000256" key="4">
    <source>
        <dbReference type="ARBA" id="ARBA00022692"/>
    </source>
</evidence>
<organism evidence="9 10">
    <name type="scientific">Streptomyces venezuelae</name>
    <dbReference type="NCBI Taxonomy" id="54571"/>
    <lineage>
        <taxon>Bacteria</taxon>
        <taxon>Bacillati</taxon>
        <taxon>Actinomycetota</taxon>
        <taxon>Actinomycetes</taxon>
        <taxon>Kitasatosporales</taxon>
        <taxon>Streptomycetaceae</taxon>
        <taxon>Streptomyces</taxon>
    </lineage>
</organism>
<feature type="transmembrane region" description="Helical" evidence="8">
    <location>
        <begin position="44"/>
        <end position="62"/>
    </location>
</feature>
<dbReference type="GO" id="GO:0005886">
    <property type="term" value="C:plasma membrane"/>
    <property type="evidence" value="ECO:0007669"/>
    <property type="project" value="UniProtKB-SubCell"/>
</dbReference>
<dbReference type="Pfam" id="PF09594">
    <property type="entry name" value="GT87"/>
    <property type="match status" value="1"/>
</dbReference>
<protein>
    <recommendedName>
        <fullName evidence="11">DUF2029 domain-containing protein</fullName>
    </recommendedName>
</protein>
<accession>A0A5P2DCZ5</accession>
<feature type="transmembrane region" description="Helical" evidence="8">
    <location>
        <begin position="384"/>
        <end position="402"/>
    </location>
</feature>
<evidence type="ECO:0000313" key="9">
    <source>
        <dbReference type="EMBL" id="QES53024.1"/>
    </source>
</evidence>
<keyword evidence="2" id="KW-1003">Cell membrane</keyword>
<evidence type="ECO:0008006" key="11">
    <source>
        <dbReference type="Google" id="ProtNLM"/>
    </source>
</evidence>
<evidence type="ECO:0000256" key="2">
    <source>
        <dbReference type="ARBA" id="ARBA00022475"/>
    </source>
</evidence>
<proteinExistence type="inferred from homology"/>
<name>A0A5P2DCZ5_STRVZ</name>
<keyword evidence="5 8" id="KW-1133">Transmembrane helix</keyword>
<sequence>MSPSHLADAPVGGLDTLRNADVRDGARPIRSRCWNAAGVKPRTVPTALAALAALTAVLVLAIRHDGYFTDSVGLFLRYAVCWALFALALLALRGVPADRVVPLLLAGAVAVAVTGLVAPPRTSTDSYRYAWDGRVQSAGISPYDHAPQDPEPARLRDPWLFPTGAACTGPDRAPIPGGGPVPHCTRINRPAVHTIYPPVAEAYFLVVDRLSPAGARHKPLQTGAGLLSLGVTGALLLILRRRGGDPRHAAYWAWCPAVPIEAVNNAHVDVLGVLLAVTGLGLVAERGLRRRAAGGLVLGAAVATKLMPAVVLPGALSGVRRVRDAAAVLVPAAAFTLLAYLPYVLLSHGSVLGYLGGYVDEEGYDDPSDGSRYALLRLLLPDSWALPVLLAAMAGVSLYVMWRGDPRRPWSGALLVTGWAFALLTPGYSWYALLLIALVALDGRWEWLGIALAGAACYLLAPVLGHRPALSATAYGAAVAVILVAAALRRRRGSGRPGAGADRSHEPVRNA</sequence>
<comment type="similarity">
    <text evidence="7">Belongs to the glycosyltransferase 87 family.</text>
</comment>
<evidence type="ECO:0000256" key="8">
    <source>
        <dbReference type="SAM" id="Phobius"/>
    </source>
</evidence>
<reference evidence="9 10" key="1">
    <citation type="submission" date="2018-05" db="EMBL/GenBank/DDBJ databases">
        <title>Streptomyces venezuelae.</title>
        <authorList>
            <person name="Kim W."/>
            <person name="Lee N."/>
            <person name="Cho B.-K."/>
        </authorList>
    </citation>
    <scope>NUCLEOTIDE SEQUENCE [LARGE SCALE GENOMIC DNA]</scope>
    <source>
        <strain evidence="9 10">ATCC 21018</strain>
    </source>
</reference>
<keyword evidence="6 8" id="KW-0472">Membrane</keyword>
<evidence type="ECO:0000313" key="10">
    <source>
        <dbReference type="Proteomes" id="UP000324101"/>
    </source>
</evidence>